<keyword evidence="2" id="KW-0378">Hydrolase</keyword>
<keyword evidence="3" id="KW-1185">Reference proteome</keyword>
<sequence>MFDCNVQQKPAADLDLSTEVATRLNLSDREAPDVSRPDAHAAYTWRGDEDTPRLTKEMAAEVSCALAHGDPNRVLSAAFKLRITQRDLATLQEGGWINDEAGTRESEGLFEPDGEPRSVNAKRRDRVTCCCGDDQ</sequence>
<protein>
    <submittedName>
        <fullName evidence="2">Sentrin-specific protease 2</fullName>
    </submittedName>
</protein>
<accession>A0A4Z2DYX3</accession>
<name>A0A4Z2DYX3_9TELE</name>
<comment type="caution">
    <text evidence="2">The sequence shown here is derived from an EMBL/GenBank/DDBJ whole genome shotgun (WGS) entry which is preliminary data.</text>
</comment>
<dbReference type="OrthoDB" id="1939479at2759"/>
<dbReference type="Proteomes" id="UP000314294">
    <property type="component" value="Unassembled WGS sequence"/>
</dbReference>
<evidence type="ECO:0000313" key="2">
    <source>
        <dbReference type="EMBL" id="TNN21648.1"/>
    </source>
</evidence>
<feature type="region of interest" description="Disordered" evidence="1">
    <location>
        <begin position="27"/>
        <end position="48"/>
    </location>
</feature>
<dbReference type="AlphaFoldDB" id="A0A4Z2DYX3"/>
<proteinExistence type="predicted"/>
<dbReference type="Gene3D" id="3.40.395.10">
    <property type="entry name" value="Adenoviral Proteinase, Chain A"/>
    <property type="match status" value="1"/>
</dbReference>
<keyword evidence="2" id="KW-0645">Protease</keyword>
<reference evidence="2 3" key="1">
    <citation type="submission" date="2019-03" db="EMBL/GenBank/DDBJ databases">
        <title>First draft genome of Liparis tanakae, snailfish: a comprehensive survey of snailfish specific genes.</title>
        <authorList>
            <person name="Kim W."/>
            <person name="Song I."/>
            <person name="Jeong J.-H."/>
            <person name="Kim D."/>
            <person name="Kim S."/>
            <person name="Ryu S."/>
            <person name="Song J.Y."/>
            <person name="Lee S.K."/>
        </authorList>
    </citation>
    <scope>NUCLEOTIDE SEQUENCE [LARGE SCALE GENOMIC DNA]</scope>
    <source>
        <tissue evidence="2">Muscle</tissue>
    </source>
</reference>
<dbReference type="EMBL" id="SRLO01026690">
    <property type="protein sequence ID" value="TNN21648.1"/>
    <property type="molecule type" value="Genomic_DNA"/>
</dbReference>
<feature type="compositionally biased region" description="Basic and acidic residues" evidence="1">
    <location>
        <begin position="27"/>
        <end position="39"/>
    </location>
</feature>
<dbReference type="GO" id="GO:0008233">
    <property type="term" value="F:peptidase activity"/>
    <property type="evidence" value="ECO:0007669"/>
    <property type="project" value="UniProtKB-KW"/>
</dbReference>
<organism evidence="2 3">
    <name type="scientific">Liparis tanakae</name>
    <name type="common">Tanaka's snailfish</name>
    <dbReference type="NCBI Taxonomy" id="230148"/>
    <lineage>
        <taxon>Eukaryota</taxon>
        <taxon>Metazoa</taxon>
        <taxon>Chordata</taxon>
        <taxon>Craniata</taxon>
        <taxon>Vertebrata</taxon>
        <taxon>Euteleostomi</taxon>
        <taxon>Actinopterygii</taxon>
        <taxon>Neopterygii</taxon>
        <taxon>Teleostei</taxon>
        <taxon>Neoteleostei</taxon>
        <taxon>Acanthomorphata</taxon>
        <taxon>Eupercaria</taxon>
        <taxon>Perciformes</taxon>
        <taxon>Cottioidei</taxon>
        <taxon>Cottales</taxon>
        <taxon>Liparidae</taxon>
        <taxon>Liparis</taxon>
    </lineage>
</organism>
<dbReference type="GO" id="GO:0006508">
    <property type="term" value="P:proteolysis"/>
    <property type="evidence" value="ECO:0007669"/>
    <property type="project" value="UniProtKB-KW"/>
</dbReference>
<feature type="region of interest" description="Disordered" evidence="1">
    <location>
        <begin position="94"/>
        <end position="124"/>
    </location>
</feature>
<gene>
    <name evidence="2" type="primary">Senp2_0</name>
    <name evidence="2" type="ORF">EYF80_068240</name>
</gene>
<evidence type="ECO:0000313" key="3">
    <source>
        <dbReference type="Proteomes" id="UP000314294"/>
    </source>
</evidence>
<evidence type="ECO:0000256" key="1">
    <source>
        <dbReference type="SAM" id="MobiDB-lite"/>
    </source>
</evidence>